<comment type="similarity">
    <text evidence="1">Belongs to the FlgM family.</text>
</comment>
<evidence type="ECO:0000256" key="3">
    <source>
        <dbReference type="ARBA" id="ARBA00022491"/>
    </source>
</evidence>
<keyword evidence="5" id="KW-0805">Transcription regulation</keyword>
<keyword evidence="12" id="KW-1185">Reference proteome</keyword>
<evidence type="ECO:0000256" key="2">
    <source>
        <dbReference type="ARBA" id="ARBA00017823"/>
    </source>
</evidence>
<dbReference type="SUPFAM" id="SSF101498">
    <property type="entry name" value="Anti-sigma factor FlgM"/>
    <property type="match status" value="1"/>
</dbReference>
<dbReference type="InterPro" id="IPR007412">
    <property type="entry name" value="FlgM"/>
</dbReference>
<accession>A0A1Z4VR08</accession>
<sequence>MATEINNISGSMVGNVGTGAGTQAGQGTAENKAAESQGNPASSRDTVSLTPQAQQLRDLENRIAELPEVDSNRVNAIRDAIANGSYEIDANRIAEKLMQFEGAL</sequence>
<evidence type="ECO:0000256" key="6">
    <source>
        <dbReference type="ARBA" id="ARBA00023163"/>
    </source>
</evidence>
<dbReference type="GO" id="GO:0044781">
    <property type="term" value="P:bacterial-type flagellum organization"/>
    <property type="evidence" value="ECO:0007669"/>
    <property type="project" value="UniProtKB-KW"/>
</dbReference>
<protein>
    <recommendedName>
        <fullName evidence="2">Negative regulator of flagellin synthesis</fullName>
    </recommendedName>
    <alternativeName>
        <fullName evidence="8">Anti-sigma-28 factor</fullName>
    </alternativeName>
</protein>
<feature type="domain" description="Anti-sigma-28 factor FlgM C-terminal" evidence="10">
    <location>
        <begin position="45"/>
        <end position="99"/>
    </location>
</feature>
<proteinExistence type="inferred from homology"/>
<dbReference type="Proteomes" id="UP000218765">
    <property type="component" value="Chromosome"/>
</dbReference>
<feature type="compositionally biased region" description="Polar residues" evidence="9">
    <location>
        <begin position="1"/>
        <end position="12"/>
    </location>
</feature>
<reference evidence="11 12" key="1">
    <citation type="submission" date="2017-05" db="EMBL/GenBank/DDBJ databases">
        <title>Thiocyanate degradation by Thiohalobacter thiocyanaticus FOKN1.</title>
        <authorList>
            <person name="Oshiki M."/>
            <person name="Fukushima T."/>
            <person name="Kawano S."/>
            <person name="Nakagawa J."/>
        </authorList>
    </citation>
    <scope>NUCLEOTIDE SEQUENCE [LARGE SCALE GENOMIC DNA]</scope>
    <source>
        <strain evidence="11 12">FOKN1</strain>
    </source>
</reference>
<evidence type="ECO:0000313" key="12">
    <source>
        <dbReference type="Proteomes" id="UP000218765"/>
    </source>
</evidence>
<dbReference type="NCBIfam" id="TIGR03824">
    <property type="entry name" value="FlgM_jcvi"/>
    <property type="match status" value="1"/>
</dbReference>
<feature type="compositionally biased region" description="Polar residues" evidence="9">
    <location>
        <begin position="34"/>
        <end position="50"/>
    </location>
</feature>
<dbReference type="EMBL" id="AP018052">
    <property type="protein sequence ID" value="BAZ93842.1"/>
    <property type="molecule type" value="Genomic_DNA"/>
</dbReference>
<evidence type="ECO:0000256" key="4">
    <source>
        <dbReference type="ARBA" id="ARBA00022795"/>
    </source>
</evidence>
<organism evidence="11 12">
    <name type="scientific">Thiohalobacter thiocyanaticus</name>
    <dbReference type="NCBI Taxonomy" id="585455"/>
    <lineage>
        <taxon>Bacteria</taxon>
        <taxon>Pseudomonadati</taxon>
        <taxon>Pseudomonadota</taxon>
        <taxon>Gammaproteobacteria</taxon>
        <taxon>Thiohalobacterales</taxon>
        <taxon>Thiohalobacteraceae</taxon>
        <taxon>Thiohalobacter</taxon>
    </lineage>
</organism>
<evidence type="ECO:0000256" key="8">
    <source>
        <dbReference type="ARBA" id="ARBA00030117"/>
    </source>
</evidence>
<dbReference type="GO" id="GO:0045892">
    <property type="term" value="P:negative regulation of DNA-templated transcription"/>
    <property type="evidence" value="ECO:0007669"/>
    <property type="project" value="InterPro"/>
</dbReference>
<evidence type="ECO:0000256" key="9">
    <source>
        <dbReference type="SAM" id="MobiDB-lite"/>
    </source>
</evidence>
<dbReference type="AlphaFoldDB" id="A0A1Z4VR08"/>
<dbReference type="InterPro" id="IPR035890">
    <property type="entry name" value="Anti-sigma-28_factor_FlgM_sf"/>
</dbReference>
<keyword evidence="3" id="KW-0678">Repressor</keyword>
<evidence type="ECO:0000313" key="11">
    <source>
        <dbReference type="EMBL" id="BAZ93842.1"/>
    </source>
</evidence>
<dbReference type="KEGG" id="ttc:FOKN1_1446"/>
<name>A0A1Z4VR08_9GAMM</name>
<evidence type="ECO:0000256" key="5">
    <source>
        <dbReference type="ARBA" id="ARBA00023015"/>
    </source>
</evidence>
<dbReference type="InterPro" id="IPR031316">
    <property type="entry name" value="FlgM_C"/>
</dbReference>
<keyword evidence="4" id="KW-1005">Bacterial flagellum biogenesis</keyword>
<gene>
    <name evidence="11" type="ORF">FOKN1_1446</name>
</gene>
<dbReference type="Pfam" id="PF04316">
    <property type="entry name" value="FlgM"/>
    <property type="match status" value="1"/>
</dbReference>
<dbReference type="OrthoDB" id="5738369at2"/>
<evidence type="ECO:0000256" key="1">
    <source>
        <dbReference type="ARBA" id="ARBA00005322"/>
    </source>
</evidence>
<feature type="region of interest" description="Disordered" evidence="9">
    <location>
        <begin position="1"/>
        <end position="50"/>
    </location>
</feature>
<keyword evidence="6" id="KW-0804">Transcription</keyword>
<dbReference type="RefSeq" id="WP_096365996.1">
    <property type="nucleotide sequence ID" value="NZ_AP018052.1"/>
</dbReference>
<comment type="function">
    <text evidence="7">Responsible for the coupling of flagellin expression to flagellar assembly by preventing expression of the flagellin genes when a component of the middle class of proteins is defective. It negatively regulates flagellar genes by inhibiting the activity of FliA by directly binding to FliA.</text>
</comment>
<evidence type="ECO:0000259" key="10">
    <source>
        <dbReference type="Pfam" id="PF04316"/>
    </source>
</evidence>
<evidence type="ECO:0000256" key="7">
    <source>
        <dbReference type="ARBA" id="ARBA00024739"/>
    </source>
</evidence>